<dbReference type="Pfam" id="PF05484">
    <property type="entry name" value="LRV_FeS"/>
    <property type="match status" value="1"/>
</dbReference>
<accession>A0A0R3LGJ0</accession>
<dbReference type="Gene3D" id="1.25.10.10">
    <property type="entry name" value="Leucine-rich Repeat Variant"/>
    <property type="match status" value="1"/>
</dbReference>
<dbReference type="InterPro" id="IPR011989">
    <property type="entry name" value="ARM-like"/>
</dbReference>
<dbReference type="RefSeq" id="WP_057852084.1">
    <property type="nucleotide sequence ID" value="NZ_LLXX01000122.1"/>
</dbReference>
<dbReference type="STRING" id="1518501.CQ10_30920"/>
<sequence length="259" mass="29444">MTDDIDKARDWLGNEVDCGTCTHLGLRASGGCRLMHACVNDRYARCIDRFFNWNPVLADAYVTHPHFEVRAIAANHANVFLLPMLLDDAEETVRWNAARRLPKRFVLRLRSDPHREVRMRVATLLDGEELAPMMLDQDYYVRLVVASRIAPALLGRLMSDDEPAPAVRRVVALRIPHDWLLGMVTDPDGTVRLEIARRLSPDSLSLLRRDPDWRVRYEVASRITAAELAELTEDGDSMVQEAARARVAIRPERPRESGT</sequence>
<reference evidence="2 3" key="1">
    <citation type="submission" date="2014-03" db="EMBL/GenBank/DDBJ databases">
        <title>Bradyrhizobium valentinum sp. nov., isolated from effective nodules of Lupinus mariae-josephae, a lupine endemic of basic-lime soils in Eastern Spain.</title>
        <authorList>
            <person name="Duran D."/>
            <person name="Rey L."/>
            <person name="Navarro A."/>
            <person name="Busquets A."/>
            <person name="Imperial J."/>
            <person name="Ruiz-Argueso T."/>
        </authorList>
    </citation>
    <scope>NUCLEOTIDE SEQUENCE [LARGE SCALE GENOMIC DNA]</scope>
    <source>
        <strain evidence="2 3">LmjM3</strain>
    </source>
</reference>
<feature type="domain" description="LRV FeS4 cluster" evidence="1">
    <location>
        <begin position="8"/>
        <end position="59"/>
    </location>
</feature>
<dbReference type="EMBL" id="LLXX01000122">
    <property type="protein sequence ID" value="KRR04741.1"/>
    <property type="molecule type" value="Genomic_DNA"/>
</dbReference>
<dbReference type="SUPFAM" id="SSF48371">
    <property type="entry name" value="ARM repeat"/>
    <property type="match status" value="1"/>
</dbReference>
<keyword evidence="3" id="KW-1185">Reference proteome</keyword>
<evidence type="ECO:0000313" key="3">
    <source>
        <dbReference type="Proteomes" id="UP000051913"/>
    </source>
</evidence>
<proteinExistence type="predicted"/>
<evidence type="ECO:0000313" key="2">
    <source>
        <dbReference type="EMBL" id="KRR04741.1"/>
    </source>
</evidence>
<dbReference type="Proteomes" id="UP000051913">
    <property type="component" value="Unassembled WGS sequence"/>
</dbReference>
<comment type="caution">
    <text evidence="2">The sequence shown here is derived from an EMBL/GenBank/DDBJ whole genome shotgun (WGS) entry which is preliminary data.</text>
</comment>
<dbReference type="InterPro" id="IPR008665">
    <property type="entry name" value="LRV_FeS"/>
</dbReference>
<protein>
    <submittedName>
        <fullName evidence="2">LRV FeS4 cluster domain-containing protein</fullName>
    </submittedName>
</protein>
<dbReference type="InterPro" id="IPR016024">
    <property type="entry name" value="ARM-type_fold"/>
</dbReference>
<organism evidence="2 3">
    <name type="scientific">Bradyrhizobium valentinum</name>
    <dbReference type="NCBI Taxonomy" id="1518501"/>
    <lineage>
        <taxon>Bacteria</taxon>
        <taxon>Pseudomonadati</taxon>
        <taxon>Pseudomonadota</taxon>
        <taxon>Alphaproteobacteria</taxon>
        <taxon>Hyphomicrobiales</taxon>
        <taxon>Nitrobacteraceae</taxon>
        <taxon>Bradyrhizobium</taxon>
    </lineage>
</organism>
<gene>
    <name evidence="2" type="ORF">CP49_18760</name>
</gene>
<name>A0A0R3LGJ0_9BRAD</name>
<dbReference type="AlphaFoldDB" id="A0A0R3LGJ0"/>
<evidence type="ECO:0000259" key="1">
    <source>
        <dbReference type="Pfam" id="PF05484"/>
    </source>
</evidence>
<dbReference type="OrthoDB" id="7548085at2"/>